<dbReference type="AlphaFoldDB" id="A0A8B8QAN9"/>
<evidence type="ECO:0000256" key="5">
    <source>
        <dbReference type="ARBA" id="ARBA00022968"/>
    </source>
</evidence>
<feature type="compositionally biased region" description="Basic and acidic residues" evidence="8">
    <location>
        <begin position="129"/>
        <end position="174"/>
    </location>
</feature>
<evidence type="ECO:0000256" key="9">
    <source>
        <dbReference type="SAM" id="Phobius"/>
    </source>
</evidence>
<dbReference type="GO" id="GO:0032259">
    <property type="term" value="P:methylation"/>
    <property type="evidence" value="ECO:0007669"/>
    <property type="project" value="UniProtKB-KW"/>
</dbReference>
<dbReference type="GO" id="GO:0005802">
    <property type="term" value="C:trans-Golgi network"/>
    <property type="evidence" value="ECO:0007669"/>
    <property type="project" value="TreeGrafter"/>
</dbReference>
<dbReference type="Pfam" id="PF03141">
    <property type="entry name" value="Methyltransf_29"/>
    <property type="match status" value="1"/>
</dbReference>
<dbReference type="FunFam" id="3.40.50.150:FF:000148">
    <property type="entry name" value="Probable methyltransferase PMT25"/>
    <property type="match status" value="1"/>
</dbReference>
<feature type="region of interest" description="Disordered" evidence="8">
    <location>
        <begin position="56"/>
        <end position="240"/>
    </location>
</feature>
<feature type="compositionally biased region" description="Polar residues" evidence="8">
    <location>
        <begin position="56"/>
        <end position="78"/>
    </location>
</feature>
<dbReference type="PANTHER" id="PTHR10108">
    <property type="entry name" value="SAM-DEPENDENT METHYLTRANSFERASE"/>
    <property type="match status" value="1"/>
</dbReference>
<feature type="transmembrane region" description="Helical" evidence="9">
    <location>
        <begin position="21"/>
        <end position="38"/>
    </location>
</feature>
<keyword evidence="6" id="KW-0325">Glycoprotein</keyword>
<comment type="subcellular location">
    <subcellularLocation>
        <location evidence="7">Endomembrane system</location>
        <topology evidence="7">Single-pass membrane protein</topology>
    </subcellularLocation>
    <subcellularLocation>
        <location evidence="1">Membrane</location>
        <topology evidence="1">Single-pass type II membrane protein</topology>
    </subcellularLocation>
</comment>
<evidence type="ECO:0000256" key="3">
    <source>
        <dbReference type="ARBA" id="ARBA00022603"/>
    </source>
</evidence>
<accession>A0A8B8QAN9</accession>
<dbReference type="RefSeq" id="XP_048130176.1">
    <property type="nucleotide sequence ID" value="XM_048274219.1"/>
</dbReference>
<name>A0A8B8QAN9_9MYRT</name>
<dbReference type="Proteomes" id="UP000827889">
    <property type="component" value="Chromosome 2"/>
</dbReference>
<organism evidence="10 11">
    <name type="scientific">Rhodamnia argentea</name>
    <dbReference type="NCBI Taxonomy" id="178133"/>
    <lineage>
        <taxon>Eukaryota</taxon>
        <taxon>Viridiplantae</taxon>
        <taxon>Streptophyta</taxon>
        <taxon>Embryophyta</taxon>
        <taxon>Tracheophyta</taxon>
        <taxon>Spermatophyta</taxon>
        <taxon>Magnoliopsida</taxon>
        <taxon>eudicotyledons</taxon>
        <taxon>Gunneridae</taxon>
        <taxon>Pentapetalae</taxon>
        <taxon>rosids</taxon>
        <taxon>malvids</taxon>
        <taxon>Myrtales</taxon>
        <taxon>Myrtaceae</taxon>
        <taxon>Myrtoideae</taxon>
        <taxon>Myrteae</taxon>
        <taxon>Australasian group</taxon>
        <taxon>Rhodamnia</taxon>
    </lineage>
</organism>
<sequence length="809" mass="91128">MASGNFSPFDVRKSSNHCSRLAVVVFVAFSLSAIWIFLPSSSTFPVQNPDLLHQENNNLGRKVTDGSSGNTQIQNPDVANNDKRTIETGSGNAVQQAKADSANTAGANQEEKIPEDSTNMKTSSANTPDKSDIESKFEDGTEDIQKSNQHESVESGEKPNVETRKTDGGQHDGEQSMASEGSDSDEKLNWSKGNDSDVDDSTKRPNAQDSFDEVKQEEKEVKQNSQSVREDQDKNNEPEVADNNLETQEMIQESNDQSDSFNEITAQQGSMSKEPNDYVWRVCNTTAGPDYIPCLDNVYAVRRLPTTMHYEHRERHCPDDAPTCLVPLPAGYRKPIQWPISRDKIWFYNVPHTELARIKGRQNWVKVAGEYLIFPGGGTQFVHGAIPYIDRIEDANPAIAWGKRTRVILDVGCGVGSFGGYLFERDVLTMSFAPKDEHEAQVQFALERGIPAILAVMGTKRLPFPGGVFDAIHCARCRVPWHIEGGKLLLELNRLLRPGGYFVWSATPLYRKDPENVGIWKEMSKLTTAMCWNFTVIKKDKLNKVSIAMYRKPTSNECYESRTQNEPPLCNDLEDANSAWNVTLQACMHKVPTDMSERGSQWPENWPLRLGKPPYWLNKVAVYGKVAQGDFNADYEHWKNVVSQTYLNGIGISWSSIRNVMDMRALYGGFAAALKDLKVWVMNVILIDSPDTLPIIYERGLIGIYHDWCESFNTYPRSYDLLHADYLFATLKKRCKLVPVLAEVDRILRPEGILIVRDDMEIISEIESMAKSLQWEVRFAHSEDNTGLLCVQKTFWRPVDVETITSAIA</sequence>
<reference evidence="11" key="2">
    <citation type="submission" date="2025-08" db="UniProtKB">
        <authorList>
            <consortium name="RefSeq"/>
        </authorList>
    </citation>
    <scope>IDENTIFICATION</scope>
    <source>
        <tissue evidence="11">Leaf</tissue>
    </source>
</reference>
<dbReference type="InterPro" id="IPR029063">
    <property type="entry name" value="SAM-dependent_MTases_sf"/>
</dbReference>
<dbReference type="PANTHER" id="PTHR10108:SF1141">
    <property type="entry name" value="METHYLTRANSFERASE PMT24-RELATED"/>
    <property type="match status" value="1"/>
</dbReference>
<reference evidence="10" key="1">
    <citation type="submission" date="2025-05" db="UniProtKB">
        <authorList>
            <consortium name="RefSeq"/>
        </authorList>
    </citation>
    <scope>NUCLEOTIDE SEQUENCE [LARGE SCALE GENOMIC DNA]</scope>
</reference>
<keyword evidence="4" id="KW-0808">Transferase</keyword>
<dbReference type="SUPFAM" id="SSF53335">
    <property type="entry name" value="S-adenosyl-L-methionine-dependent methyltransferases"/>
    <property type="match status" value="2"/>
</dbReference>
<evidence type="ECO:0000313" key="11">
    <source>
        <dbReference type="RefSeq" id="XP_048130176.1"/>
    </source>
</evidence>
<dbReference type="KEGG" id="rarg:115750759"/>
<proteinExistence type="inferred from homology"/>
<evidence type="ECO:0000256" key="4">
    <source>
        <dbReference type="ARBA" id="ARBA00022679"/>
    </source>
</evidence>
<keyword evidence="5" id="KW-0735">Signal-anchor</keyword>
<keyword evidence="9" id="KW-0472">Membrane</keyword>
<feature type="compositionally biased region" description="Basic and acidic residues" evidence="8">
    <location>
        <begin position="212"/>
        <end position="237"/>
    </location>
</feature>
<dbReference type="GO" id="GO:0016020">
    <property type="term" value="C:membrane"/>
    <property type="evidence" value="ECO:0007669"/>
    <property type="project" value="UniProtKB-SubCell"/>
</dbReference>
<evidence type="ECO:0000256" key="8">
    <source>
        <dbReference type="SAM" id="MobiDB-lite"/>
    </source>
</evidence>
<keyword evidence="10" id="KW-1185">Reference proteome</keyword>
<keyword evidence="9" id="KW-0812">Transmembrane</keyword>
<dbReference type="GO" id="GO:0005768">
    <property type="term" value="C:endosome"/>
    <property type="evidence" value="ECO:0007669"/>
    <property type="project" value="TreeGrafter"/>
</dbReference>
<dbReference type="GO" id="GO:0008168">
    <property type="term" value="F:methyltransferase activity"/>
    <property type="evidence" value="ECO:0007669"/>
    <property type="project" value="UniProtKB-KW"/>
</dbReference>
<evidence type="ECO:0000256" key="7">
    <source>
        <dbReference type="ARBA" id="ARBA00037847"/>
    </source>
</evidence>
<dbReference type="Gene3D" id="3.40.50.150">
    <property type="entry name" value="Vaccinia Virus protein VP39"/>
    <property type="match status" value="1"/>
</dbReference>
<evidence type="ECO:0000313" key="10">
    <source>
        <dbReference type="Proteomes" id="UP000827889"/>
    </source>
</evidence>
<evidence type="ECO:0000256" key="6">
    <source>
        <dbReference type="ARBA" id="ARBA00023180"/>
    </source>
</evidence>
<comment type="similarity">
    <text evidence="2">Belongs to the methyltransferase superfamily.</text>
</comment>
<keyword evidence="9" id="KW-1133">Transmembrane helix</keyword>
<gene>
    <name evidence="11" type="primary">LOC115750759</name>
</gene>
<evidence type="ECO:0000256" key="2">
    <source>
        <dbReference type="ARBA" id="ARBA00008361"/>
    </source>
</evidence>
<evidence type="ECO:0000256" key="1">
    <source>
        <dbReference type="ARBA" id="ARBA00004606"/>
    </source>
</evidence>
<protein>
    <submittedName>
        <fullName evidence="11">Probable methyltransferase PMT25</fullName>
    </submittedName>
</protein>
<dbReference type="GeneID" id="115750759"/>
<keyword evidence="3 11" id="KW-0489">Methyltransferase</keyword>
<feature type="compositionally biased region" description="Polar residues" evidence="8">
    <location>
        <begin position="116"/>
        <end position="128"/>
    </location>
</feature>
<dbReference type="InterPro" id="IPR004159">
    <property type="entry name" value="Put_SAM_MeTrfase"/>
</dbReference>